<evidence type="ECO:0000256" key="4">
    <source>
        <dbReference type="SAM" id="MobiDB-lite"/>
    </source>
</evidence>
<dbReference type="Proteomes" id="UP000248423">
    <property type="component" value="Unassembled WGS sequence"/>
</dbReference>
<evidence type="ECO:0000313" key="7">
    <source>
        <dbReference type="Proteomes" id="UP000248423"/>
    </source>
</evidence>
<gene>
    <name evidence="6" type="ORF">BO78DRAFT_394782</name>
</gene>
<reference evidence="6 7" key="1">
    <citation type="submission" date="2018-02" db="EMBL/GenBank/DDBJ databases">
        <title>The genomes of Aspergillus section Nigri reveals drivers in fungal speciation.</title>
        <authorList>
            <consortium name="DOE Joint Genome Institute"/>
            <person name="Vesth T.C."/>
            <person name="Nybo J."/>
            <person name="Theobald S."/>
            <person name="Brandl J."/>
            <person name="Frisvad J.C."/>
            <person name="Nielsen K.F."/>
            <person name="Lyhne E.K."/>
            <person name="Kogle M.E."/>
            <person name="Kuo A."/>
            <person name="Riley R."/>
            <person name="Clum A."/>
            <person name="Nolan M."/>
            <person name="Lipzen A."/>
            <person name="Salamov A."/>
            <person name="Henrissat B."/>
            <person name="Wiebenga A."/>
            <person name="De vries R.P."/>
            <person name="Grigoriev I.V."/>
            <person name="Mortensen U.H."/>
            <person name="Andersen M.R."/>
            <person name="Baker S.E."/>
        </authorList>
    </citation>
    <scope>NUCLEOTIDE SEQUENCE [LARGE SCALE GENOMIC DNA]</scope>
    <source>
        <strain evidence="6 7">CBS 121057</strain>
    </source>
</reference>
<feature type="compositionally biased region" description="Polar residues" evidence="4">
    <location>
        <begin position="230"/>
        <end position="244"/>
    </location>
</feature>
<dbReference type="PROSITE" id="PS50297">
    <property type="entry name" value="ANK_REP_REGION"/>
    <property type="match status" value="2"/>
</dbReference>
<dbReference type="VEuPathDB" id="FungiDB:BO78DRAFT_394782"/>
<evidence type="ECO:0000256" key="5">
    <source>
        <dbReference type="SAM" id="Phobius"/>
    </source>
</evidence>
<dbReference type="Gene3D" id="1.25.40.20">
    <property type="entry name" value="Ankyrin repeat-containing domain"/>
    <property type="match status" value="1"/>
</dbReference>
<keyword evidence="1" id="KW-0677">Repeat</keyword>
<proteinExistence type="predicted"/>
<dbReference type="STRING" id="1448318.A0A319EIT4"/>
<dbReference type="AlphaFoldDB" id="A0A319EIT4"/>
<feature type="compositionally biased region" description="Polar residues" evidence="4">
    <location>
        <begin position="154"/>
        <end position="165"/>
    </location>
</feature>
<keyword evidence="7" id="KW-1185">Reference proteome</keyword>
<name>A0A319EIT4_ASPSB</name>
<feature type="repeat" description="ANK" evidence="3">
    <location>
        <begin position="386"/>
        <end position="408"/>
    </location>
</feature>
<dbReference type="OrthoDB" id="4772757at2759"/>
<evidence type="ECO:0000256" key="3">
    <source>
        <dbReference type="PROSITE-ProRule" id="PRU00023"/>
    </source>
</evidence>
<dbReference type="PRINTS" id="PR01415">
    <property type="entry name" value="ANKYRIN"/>
</dbReference>
<feature type="repeat" description="ANK" evidence="3">
    <location>
        <begin position="514"/>
        <end position="546"/>
    </location>
</feature>
<feature type="region of interest" description="Disordered" evidence="4">
    <location>
        <begin position="113"/>
        <end position="251"/>
    </location>
</feature>
<dbReference type="EMBL" id="KZ826326">
    <property type="protein sequence ID" value="PYI09570.1"/>
    <property type="molecule type" value="Genomic_DNA"/>
</dbReference>
<dbReference type="InterPro" id="IPR050663">
    <property type="entry name" value="Ankyrin-SOCS_Box"/>
</dbReference>
<feature type="compositionally biased region" description="Basic and acidic residues" evidence="4">
    <location>
        <begin position="195"/>
        <end position="209"/>
    </location>
</feature>
<keyword evidence="5" id="KW-0812">Transmembrane</keyword>
<evidence type="ECO:0000313" key="6">
    <source>
        <dbReference type="EMBL" id="PYI09570.1"/>
    </source>
</evidence>
<dbReference type="PROSITE" id="PS50088">
    <property type="entry name" value="ANK_REPEAT"/>
    <property type="match status" value="3"/>
</dbReference>
<organism evidence="6 7">
    <name type="scientific">Aspergillus sclerotiicarbonarius (strain CBS 121057 / IBT 28362)</name>
    <dbReference type="NCBI Taxonomy" id="1448318"/>
    <lineage>
        <taxon>Eukaryota</taxon>
        <taxon>Fungi</taxon>
        <taxon>Dikarya</taxon>
        <taxon>Ascomycota</taxon>
        <taxon>Pezizomycotina</taxon>
        <taxon>Eurotiomycetes</taxon>
        <taxon>Eurotiomycetidae</taxon>
        <taxon>Eurotiales</taxon>
        <taxon>Aspergillaceae</taxon>
        <taxon>Aspergillus</taxon>
        <taxon>Aspergillus subgen. Circumdati</taxon>
    </lineage>
</organism>
<feature type="compositionally biased region" description="Basic and acidic residues" evidence="4">
    <location>
        <begin position="113"/>
        <end position="126"/>
    </location>
</feature>
<dbReference type="InterPro" id="IPR036770">
    <property type="entry name" value="Ankyrin_rpt-contain_sf"/>
</dbReference>
<feature type="repeat" description="ANK" evidence="3">
    <location>
        <begin position="483"/>
        <end position="510"/>
    </location>
</feature>
<dbReference type="SMART" id="SM00248">
    <property type="entry name" value="ANK"/>
    <property type="match status" value="6"/>
</dbReference>
<dbReference type="PANTHER" id="PTHR24193:SF121">
    <property type="entry name" value="ADA2A-CONTAINING COMPLEX COMPONENT 3, ISOFORM D"/>
    <property type="match status" value="1"/>
</dbReference>
<keyword evidence="2 3" id="KW-0040">ANK repeat</keyword>
<evidence type="ECO:0000256" key="1">
    <source>
        <dbReference type="ARBA" id="ARBA00022737"/>
    </source>
</evidence>
<dbReference type="Pfam" id="PF00023">
    <property type="entry name" value="Ank"/>
    <property type="match status" value="1"/>
</dbReference>
<dbReference type="SUPFAM" id="SSF48403">
    <property type="entry name" value="Ankyrin repeat"/>
    <property type="match status" value="1"/>
</dbReference>
<keyword evidence="5" id="KW-0472">Membrane</keyword>
<dbReference type="GO" id="GO:0000976">
    <property type="term" value="F:transcription cis-regulatory region binding"/>
    <property type="evidence" value="ECO:0007669"/>
    <property type="project" value="TreeGrafter"/>
</dbReference>
<sequence length="617" mass="67353">MSLTNNPQISISRQSVFATWCLILCNALSLITSTYIVLSFQNLLVLSLTGYKCRLNQEPIDPYSPWVTSSPLKASLHTIERSSCAILILQLLVNGIVAYAFLAPLLRPNEKKRVVPSEDTVEDGKQLAEAADPDTNAPETHTEEGQRVHEGTQIMDTMPTNSDPQSDGPPVVGTDSPPAPVSDTGSKSPILADVPETHTEESQCVHEDTEITEIITTDSDTQSKEPSAVGTDSPSAPVSGTGSKSPMLANEPQLPDLYAEPKQVFSPGDIMRLGSLIFALGEDTIPKHILNASQATVESLFAAGTLNATHIKSAWDFLFRDRDLRRFTISRAAWDCHSDIVLSLDKISRFSTAEVDEALWAAVAKSDEELVRKWRSRLTNSWMGALTYTPLHLAAQKGNLNIMTMLLNQAIFTRDRLTLIMESLLQMAIEHWSLDIADVLIDRGADQFSVFLDSAVVAGHAGIVEEWLKEGATEEDTVCGPMLQTACVNGHTEVVRVLLDYGHDINEKSSGALGGNTPLMGAVSGNHPSLVEFLISRGASLDGTSQFGNALQTAAFWNYMDVARILVENGFDVDARAASLPTPQAMALRRGNWDMVTLLKQKGASREAWECYDRLQY</sequence>
<dbReference type="PANTHER" id="PTHR24193">
    <property type="entry name" value="ANKYRIN REPEAT PROTEIN"/>
    <property type="match status" value="1"/>
</dbReference>
<protein>
    <submittedName>
        <fullName evidence="6">Ankyrin</fullName>
    </submittedName>
</protein>
<evidence type="ECO:0000256" key="2">
    <source>
        <dbReference type="ARBA" id="ARBA00023043"/>
    </source>
</evidence>
<dbReference type="InterPro" id="IPR002110">
    <property type="entry name" value="Ankyrin_rpt"/>
</dbReference>
<keyword evidence="5" id="KW-1133">Transmembrane helix</keyword>
<accession>A0A319EIT4</accession>
<feature type="transmembrane region" description="Helical" evidence="5">
    <location>
        <begin position="16"/>
        <end position="38"/>
    </location>
</feature>
<dbReference type="Pfam" id="PF12796">
    <property type="entry name" value="Ank_2"/>
    <property type="match status" value="1"/>
</dbReference>
<dbReference type="GO" id="GO:0005634">
    <property type="term" value="C:nucleus"/>
    <property type="evidence" value="ECO:0007669"/>
    <property type="project" value="TreeGrafter"/>
</dbReference>
<feature type="compositionally biased region" description="Basic and acidic residues" evidence="4">
    <location>
        <begin position="140"/>
        <end position="150"/>
    </location>
</feature>
<dbReference type="GO" id="GO:0045944">
    <property type="term" value="P:positive regulation of transcription by RNA polymerase II"/>
    <property type="evidence" value="ECO:0007669"/>
    <property type="project" value="TreeGrafter"/>
</dbReference>